<dbReference type="InterPro" id="IPR006128">
    <property type="entry name" value="Lipoprotein_PsaA-like"/>
</dbReference>
<dbReference type="GO" id="GO:0030001">
    <property type="term" value="P:metal ion transport"/>
    <property type="evidence" value="ECO:0007669"/>
    <property type="project" value="InterPro"/>
</dbReference>
<dbReference type="Gene3D" id="3.40.50.1980">
    <property type="entry name" value="Nitrogenase molybdenum iron protein domain"/>
    <property type="match status" value="3"/>
</dbReference>
<dbReference type="PRINTS" id="PR00690">
    <property type="entry name" value="ADHESNFAMILY"/>
</dbReference>
<name>A0A8J7GML8_9BACL</name>
<evidence type="ECO:0000256" key="4">
    <source>
        <dbReference type="SAM" id="MobiDB-lite"/>
    </source>
</evidence>
<comment type="similarity">
    <text evidence="3">Belongs to the bacterial solute-binding protein 9 family.</text>
</comment>
<evidence type="ECO:0000256" key="3">
    <source>
        <dbReference type="RuleBase" id="RU003512"/>
    </source>
</evidence>
<dbReference type="PANTHER" id="PTHR42953">
    <property type="entry name" value="HIGH-AFFINITY ZINC UPTAKE SYSTEM PROTEIN ZNUA-RELATED"/>
    <property type="match status" value="1"/>
</dbReference>
<dbReference type="EMBL" id="JADKPV010000005">
    <property type="protein sequence ID" value="MBF4501788.1"/>
    <property type="molecule type" value="Genomic_DNA"/>
</dbReference>
<dbReference type="SUPFAM" id="SSF53807">
    <property type="entry name" value="Helical backbone' metal receptor"/>
    <property type="match status" value="1"/>
</dbReference>
<evidence type="ECO:0000256" key="2">
    <source>
        <dbReference type="ARBA" id="ARBA00022729"/>
    </source>
</evidence>
<protein>
    <submittedName>
        <fullName evidence="6">Zinc ABC transporter substrate-binding protein</fullName>
    </submittedName>
</protein>
<dbReference type="Proteomes" id="UP000622653">
    <property type="component" value="Unassembled WGS sequence"/>
</dbReference>
<feature type="signal peptide" evidence="5">
    <location>
        <begin position="1"/>
        <end position="15"/>
    </location>
</feature>
<gene>
    <name evidence="6" type="ORF">IRY55_10460</name>
</gene>
<keyword evidence="1 3" id="KW-0813">Transport</keyword>
<dbReference type="RefSeq" id="WP_194563264.1">
    <property type="nucleotide sequence ID" value="NZ_JADKPV010000005.1"/>
</dbReference>
<dbReference type="PANTHER" id="PTHR42953:SF8">
    <property type="entry name" value="ZINT DOMAIN-CONTAINING PROTEIN"/>
    <property type="match status" value="1"/>
</dbReference>
<sequence>MKKFWILFITIFALAACGTSDDTKEGSEDQKDKLNVYTTVYPLQFFAEQIGGELIEVDTIYPPGTDEHSFDPTQKDMMRLADADLFFYIGLGLESFVEKAEKTLAQENVKFIATGEIIPESDLQEGHHHHDDEDGHEGHEGHEGHHHDEAHEEHDHEGHDHDHGEFDPHVWISPKLSQSLALSIKDELVAALPEHAEQLEANYEKVIASLEQLDQSFDAMAHEAKRDTFFVSHAAFGYIADRYHLHQISVAGLNSQSEPSQKQLAALVQQAKEENIQYVLFEQNVSSKLTEVVQKEIGAKSLTLHNLSVLTEEDLQANETYFTLMERNIEVLRQALND</sequence>
<dbReference type="PROSITE" id="PS51257">
    <property type="entry name" value="PROKAR_LIPOPROTEIN"/>
    <property type="match status" value="1"/>
</dbReference>
<keyword evidence="7" id="KW-1185">Reference proteome</keyword>
<dbReference type="InterPro" id="IPR006129">
    <property type="entry name" value="AdhesinB"/>
</dbReference>
<dbReference type="GO" id="GO:0007155">
    <property type="term" value="P:cell adhesion"/>
    <property type="evidence" value="ECO:0007669"/>
    <property type="project" value="InterPro"/>
</dbReference>
<dbReference type="Pfam" id="PF01297">
    <property type="entry name" value="ZnuA"/>
    <property type="match status" value="1"/>
</dbReference>
<keyword evidence="2 5" id="KW-0732">Signal</keyword>
<dbReference type="PRINTS" id="PR00691">
    <property type="entry name" value="ADHESINB"/>
</dbReference>
<feature type="region of interest" description="Disordered" evidence="4">
    <location>
        <begin position="124"/>
        <end position="168"/>
    </location>
</feature>
<evidence type="ECO:0000256" key="1">
    <source>
        <dbReference type="ARBA" id="ARBA00022448"/>
    </source>
</evidence>
<dbReference type="AlphaFoldDB" id="A0A8J7GML8"/>
<dbReference type="InterPro" id="IPR006127">
    <property type="entry name" value="ZnuA-like"/>
</dbReference>
<organism evidence="6 7">
    <name type="scientific">Savagea serpentis</name>
    <dbReference type="NCBI Taxonomy" id="2785297"/>
    <lineage>
        <taxon>Bacteria</taxon>
        <taxon>Bacillati</taxon>
        <taxon>Bacillota</taxon>
        <taxon>Bacilli</taxon>
        <taxon>Bacillales</taxon>
        <taxon>Caryophanaceae</taxon>
        <taxon>Savagea</taxon>
    </lineage>
</organism>
<accession>A0A8J7GML8</accession>
<evidence type="ECO:0000313" key="6">
    <source>
        <dbReference type="EMBL" id="MBF4501788.1"/>
    </source>
</evidence>
<evidence type="ECO:0000313" key="7">
    <source>
        <dbReference type="Proteomes" id="UP000622653"/>
    </source>
</evidence>
<reference evidence="6" key="1">
    <citation type="submission" date="2020-11" db="EMBL/GenBank/DDBJ databases">
        <title>Multidrug resistant novel bacterium Savagea serpentis sp. nov., isolated from the scats of a vine snake (Ahaetulla nasuta).</title>
        <authorList>
            <person name="Venkata Ramana V."/>
            <person name="Vikas Patil S."/>
            <person name="Yogita Lugani V."/>
        </authorList>
    </citation>
    <scope>NUCLEOTIDE SEQUENCE</scope>
    <source>
        <strain evidence="6">SN6</strain>
    </source>
</reference>
<feature type="chain" id="PRO_5038933044" evidence="5">
    <location>
        <begin position="16"/>
        <end position="338"/>
    </location>
</feature>
<dbReference type="GO" id="GO:0046872">
    <property type="term" value="F:metal ion binding"/>
    <property type="evidence" value="ECO:0007669"/>
    <property type="project" value="InterPro"/>
</dbReference>
<comment type="caution">
    <text evidence="6">The sequence shown here is derived from an EMBL/GenBank/DDBJ whole genome shotgun (WGS) entry which is preliminary data.</text>
</comment>
<proteinExistence type="inferred from homology"/>
<evidence type="ECO:0000256" key="5">
    <source>
        <dbReference type="SAM" id="SignalP"/>
    </source>
</evidence>
<dbReference type="InterPro" id="IPR050492">
    <property type="entry name" value="Bact_metal-bind_prot9"/>
</dbReference>